<dbReference type="PANTHER" id="PTHR46623">
    <property type="entry name" value="CARBOXYMETHYLENEBUTENOLIDASE-RELATED"/>
    <property type="match status" value="1"/>
</dbReference>
<feature type="domain" description="Dienelactone hydrolase" evidence="1">
    <location>
        <begin position="34"/>
        <end position="256"/>
    </location>
</feature>
<dbReference type="Gene3D" id="3.40.50.1820">
    <property type="entry name" value="alpha/beta hydrolase"/>
    <property type="match status" value="1"/>
</dbReference>
<dbReference type="RefSeq" id="WP_378969255.1">
    <property type="nucleotide sequence ID" value="NZ_JBHTBJ010000011.1"/>
</dbReference>
<dbReference type="InterPro" id="IPR002925">
    <property type="entry name" value="Dienelactn_hydro"/>
</dbReference>
<dbReference type="SUPFAM" id="SSF53474">
    <property type="entry name" value="alpha/beta-Hydrolases"/>
    <property type="match status" value="1"/>
</dbReference>
<organism evidence="2 3">
    <name type="scientific">Paractinoplanes rhizophilus</name>
    <dbReference type="NCBI Taxonomy" id="1416877"/>
    <lineage>
        <taxon>Bacteria</taxon>
        <taxon>Bacillati</taxon>
        <taxon>Actinomycetota</taxon>
        <taxon>Actinomycetes</taxon>
        <taxon>Micromonosporales</taxon>
        <taxon>Micromonosporaceae</taxon>
        <taxon>Paractinoplanes</taxon>
    </lineage>
</organism>
<dbReference type="EC" id="3.1.-.-" evidence="2"/>
<keyword evidence="3" id="KW-1185">Reference proteome</keyword>
<dbReference type="PANTHER" id="PTHR46623:SF6">
    <property type="entry name" value="ALPHA_BETA-HYDROLASES SUPERFAMILY PROTEIN"/>
    <property type="match status" value="1"/>
</dbReference>
<evidence type="ECO:0000313" key="3">
    <source>
        <dbReference type="Proteomes" id="UP001596548"/>
    </source>
</evidence>
<name>A0ABW2HRC3_9ACTN</name>
<reference evidence="3" key="1">
    <citation type="journal article" date="2019" name="Int. J. Syst. Evol. Microbiol.">
        <title>The Global Catalogue of Microorganisms (GCM) 10K type strain sequencing project: providing services to taxonomists for standard genome sequencing and annotation.</title>
        <authorList>
            <consortium name="The Broad Institute Genomics Platform"/>
            <consortium name="The Broad Institute Genome Sequencing Center for Infectious Disease"/>
            <person name="Wu L."/>
            <person name="Ma J."/>
        </authorList>
    </citation>
    <scope>NUCLEOTIDE SEQUENCE [LARGE SCALE GENOMIC DNA]</scope>
    <source>
        <strain evidence="3">XZYJT-10</strain>
    </source>
</reference>
<dbReference type="GO" id="GO:0016787">
    <property type="term" value="F:hydrolase activity"/>
    <property type="evidence" value="ECO:0007669"/>
    <property type="project" value="UniProtKB-KW"/>
</dbReference>
<protein>
    <submittedName>
        <fullName evidence="2">Dienelactone hydrolase family protein</fullName>
        <ecNumber evidence="2">3.1.-.-</ecNumber>
    </submittedName>
</protein>
<dbReference type="EMBL" id="JBHTBJ010000011">
    <property type="protein sequence ID" value="MFC7275757.1"/>
    <property type="molecule type" value="Genomic_DNA"/>
</dbReference>
<dbReference type="InterPro" id="IPR029058">
    <property type="entry name" value="AB_hydrolase_fold"/>
</dbReference>
<evidence type="ECO:0000313" key="2">
    <source>
        <dbReference type="EMBL" id="MFC7275757.1"/>
    </source>
</evidence>
<gene>
    <name evidence="2" type="ORF">ACFQS1_17345</name>
</gene>
<keyword evidence="2" id="KW-0378">Hydrolase</keyword>
<dbReference type="Proteomes" id="UP001596548">
    <property type="component" value="Unassembled WGS sequence"/>
</dbReference>
<sequence>MCYDADARPPIYGPARTAVTTSPLLLTSADDTRIATFLAAPAEPSGVGVLVLPDNGGLSRFYERLTVHLAGQGHTALAVDYYARTAGPDYQERAADFAALPNLMPHLTQLRPDTLYADFDAGIAHLRAEDGVHARSVVSLGFCIGGRFAFLTSAQRFGLAGAIGLYGAPDAINGAPGPTQRAHDLQAPILGLFGGADPGIPRSAVEAFDAALTDAGVSHEIVTYPGAPHGFFEQELHEQADASADAWRRILGFLNDVKV</sequence>
<comment type="caution">
    <text evidence="2">The sequence shown here is derived from an EMBL/GenBank/DDBJ whole genome shotgun (WGS) entry which is preliminary data.</text>
</comment>
<accession>A0ABW2HRC3</accession>
<dbReference type="InterPro" id="IPR051049">
    <property type="entry name" value="Dienelactone_hydrolase-like"/>
</dbReference>
<evidence type="ECO:0000259" key="1">
    <source>
        <dbReference type="Pfam" id="PF01738"/>
    </source>
</evidence>
<proteinExistence type="predicted"/>
<dbReference type="Pfam" id="PF01738">
    <property type="entry name" value="DLH"/>
    <property type="match status" value="1"/>
</dbReference>